<dbReference type="KEGG" id="wei:EQG49_09405"/>
<proteinExistence type="predicted"/>
<evidence type="ECO:0000313" key="3">
    <source>
        <dbReference type="Proteomes" id="UP000292886"/>
    </source>
</evidence>
<dbReference type="EMBL" id="CP037940">
    <property type="protein sequence ID" value="QBO36660.1"/>
    <property type="molecule type" value="Genomic_DNA"/>
</dbReference>
<keyword evidence="1" id="KW-0472">Membrane</keyword>
<keyword evidence="1" id="KW-0812">Transmembrane</keyword>
<dbReference type="RefSeq" id="WP_133363737.1">
    <property type="nucleotide sequence ID" value="NZ_CP037940.1"/>
</dbReference>
<reference evidence="3" key="1">
    <citation type="submission" date="2019-03" db="EMBL/GenBank/DDBJ databases">
        <title>Weissella sp. 26KH-42 Genome sequencing.</title>
        <authorList>
            <person name="Heo J."/>
            <person name="Kim S.-J."/>
            <person name="Kim J.-S."/>
            <person name="Hong S.-B."/>
            <person name="Kwon S.-W."/>
        </authorList>
    </citation>
    <scope>NUCLEOTIDE SEQUENCE [LARGE SCALE GENOMIC DNA]</scope>
    <source>
        <strain evidence="3">26KH-42</strain>
    </source>
</reference>
<keyword evidence="3" id="KW-1185">Reference proteome</keyword>
<evidence type="ECO:0000256" key="1">
    <source>
        <dbReference type="SAM" id="Phobius"/>
    </source>
</evidence>
<feature type="transmembrane region" description="Helical" evidence="1">
    <location>
        <begin position="74"/>
        <end position="97"/>
    </location>
</feature>
<sequence length="284" mass="31965">MNEENDKREEDAENLVIGSGKRMMSKEFTLFDQESHTHKNLTPQNFPGILHEPEPEEKIKQRQLNARKAHRRQVIITTLLASLVVIVIIAVGLWFYIGMVDKQNSAREAKQHSTAQSISAKSTTQVDKLNVKPTDYKWGATVKQISPTDYLANVYGKQKQFFLVLGASSDAKLASLAKQTDTNVSEFGINTPIYFIDAAKYYYNGDKTDNKNYQQILTSMGLISQANTDTKSENQDFKSTLFASKLVKQDNKAAYSSYKADASMWGKSAELHAWLAQVTPQLLK</sequence>
<dbReference type="AlphaFoldDB" id="A0A4P6YV56"/>
<protein>
    <submittedName>
        <fullName evidence="2">Uncharacterized protein</fullName>
    </submittedName>
</protein>
<dbReference type="Proteomes" id="UP000292886">
    <property type="component" value="Chromosome"/>
</dbReference>
<gene>
    <name evidence="2" type="ORF">EQG49_09405</name>
</gene>
<evidence type="ECO:0000313" key="2">
    <source>
        <dbReference type="EMBL" id="QBO36660.1"/>
    </source>
</evidence>
<organism evidence="2 3">
    <name type="scientific">Periweissella cryptocerci</name>
    <dbReference type="NCBI Taxonomy" id="2506420"/>
    <lineage>
        <taxon>Bacteria</taxon>
        <taxon>Bacillati</taxon>
        <taxon>Bacillota</taxon>
        <taxon>Bacilli</taxon>
        <taxon>Lactobacillales</taxon>
        <taxon>Lactobacillaceae</taxon>
        <taxon>Periweissella</taxon>
    </lineage>
</organism>
<name>A0A4P6YV56_9LACO</name>
<accession>A0A4P6YV56</accession>
<keyword evidence="1" id="KW-1133">Transmembrane helix</keyword>